<dbReference type="GO" id="GO:0009307">
    <property type="term" value="P:DNA restriction-modification system"/>
    <property type="evidence" value="ECO:0007669"/>
    <property type="project" value="InterPro"/>
</dbReference>
<evidence type="ECO:0000313" key="1">
    <source>
        <dbReference type="EMBL" id="GAH46021.1"/>
    </source>
</evidence>
<gene>
    <name evidence="1" type="ORF">S03H2_14847</name>
</gene>
<reference evidence="1" key="1">
    <citation type="journal article" date="2014" name="Front. Microbiol.">
        <title>High frequency of phylogenetically diverse reductive dehalogenase-homologous genes in deep subseafloor sedimentary metagenomes.</title>
        <authorList>
            <person name="Kawai M."/>
            <person name="Futagami T."/>
            <person name="Toyoda A."/>
            <person name="Takaki Y."/>
            <person name="Nishi S."/>
            <person name="Hori S."/>
            <person name="Arai W."/>
            <person name="Tsubouchi T."/>
            <person name="Morono Y."/>
            <person name="Uchiyama I."/>
            <person name="Ito T."/>
            <person name="Fujiyama A."/>
            <person name="Inagaki F."/>
            <person name="Takami H."/>
        </authorList>
    </citation>
    <scope>NUCLEOTIDE SEQUENCE</scope>
    <source>
        <strain evidence="1">Expedition CK06-06</strain>
    </source>
</reference>
<dbReference type="EMBL" id="BARU01007543">
    <property type="protein sequence ID" value="GAH46021.1"/>
    <property type="molecule type" value="Genomic_DNA"/>
</dbReference>
<protein>
    <submittedName>
        <fullName evidence="1">Uncharacterized protein</fullName>
    </submittedName>
</protein>
<accession>X1FK48</accession>
<sequence>RWFDMHKDSVVLIGDEFWDRIGGPGTYLSFISAVNELGAQYKVQIYREFLQVEPLPDLEDIRF</sequence>
<dbReference type="GO" id="GO:0003677">
    <property type="term" value="F:DNA binding"/>
    <property type="evidence" value="ECO:0007669"/>
    <property type="project" value="InterPro"/>
</dbReference>
<organism evidence="1">
    <name type="scientific">marine sediment metagenome</name>
    <dbReference type="NCBI Taxonomy" id="412755"/>
    <lineage>
        <taxon>unclassified sequences</taxon>
        <taxon>metagenomes</taxon>
        <taxon>ecological metagenomes</taxon>
    </lineage>
</organism>
<comment type="caution">
    <text evidence="1">The sequence shown here is derived from an EMBL/GenBank/DDBJ whole genome shotgun (WGS) entry which is preliminary data.</text>
</comment>
<name>X1FK48_9ZZZZ</name>
<feature type="non-terminal residue" evidence="1">
    <location>
        <position position="1"/>
    </location>
</feature>
<dbReference type="AlphaFoldDB" id="X1FK48"/>
<dbReference type="GO" id="GO:0009036">
    <property type="term" value="F:type II site-specific deoxyribonuclease activity"/>
    <property type="evidence" value="ECO:0007669"/>
    <property type="project" value="InterPro"/>
</dbReference>
<proteinExistence type="predicted"/>